<organism evidence="1 2">
    <name type="scientific">Gordonia phage Lilbeanie</name>
    <dbReference type="NCBI Taxonomy" id="2794947"/>
    <lineage>
        <taxon>Viruses</taxon>
        <taxon>Duplodnaviria</taxon>
        <taxon>Heunggongvirae</taxon>
        <taxon>Uroviricota</taxon>
        <taxon>Caudoviricetes</taxon>
        <taxon>Stackebrandtviridae</taxon>
        <taxon>Lilbeanievirus</taxon>
        <taxon>Lilbeanievirus lilbeanie</taxon>
    </lineage>
</organism>
<accession>A0A7T1KSA8</accession>
<keyword evidence="2" id="KW-1185">Reference proteome</keyword>
<protein>
    <submittedName>
        <fullName evidence="1">Uncharacterized protein</fullName>
    </submittedName>
</protein>
<dbReference type="Proteomes" id="UP000594820">
    <property type="component" value="Segment"/>
</dbReference>
<reference evidence="1 2" key="1">
    <citation type="submission" date="2020-12" db="EMBL/GenBank/DDBJ databases">
        <authorList>
            <person name="Mahalingham V.A."/>
            <person name="Abad L.A."/>
            <person name="Dennis E.A."/>
            <person name="Alston T.C."/>
            <person name="Buckley J.R."/>
            <person name="Cao N.T."/>
            <person name="Cole K.B."/>
            <person name="Davis H.C."/>
            <person name="Fisher D.E."/>
            <person name="Jennings A.R."/>
            <person name="Litwin A.R."/>
            <person name="McCartney J.B."/>
            <person name="Mitchell K.E."/>
            <person name="Nasser J.B."/>
            <person name="Paudel P."/>
            <person name="Richoux S.A."/>
            <person name="Sisung K.L."/>
            <person name="Smith M.L."/>
            <person name="Sonnier C.R."/>
            <person name="Underwood K.G."/>
            <person name="Hunter C.W."/>
            <person name="Gottschalck B.A."/>
            <person name="Wiggina Z.F."/>
            <person name="Spears T.J."/>
            <person name="Hancock A.M."/>
            <person name="Gissendanner C.R."/>
            <person name="Findley A.M."/>
            <person name="Garlena R.A."/>
            <person name="Russell D.A."/>
            <person name="Jacobs-Sera D."/>
            <person name="Hatfull G.F."/>
        </authorList>
    </citation>
    <scope>NUCLEOTIDE SEQUENCE [LARGE SCALE GENOMIC DNA]</scope>
</reference>
<dbReference type="RefSeq" id="YP_010002622.1">
    <property type="nucleotide sequence ID" value="NC_053246.1"/>
</dbReference>
<gene>
    <name evidence="1" type="primary">61</name>
    <name evidence="1" type="ORF">SEA_LILBEANIE_61</name>
</gene>
<dbReference type="KEGG" id="vg:63027173"/>
<evidence type="ECO:0000313" key="2">
    <source>
        <dbReference type="Proteomes" id="UP000594820"/>
    </source>
</evidence>
<sequence>MMYTRKLKHGKLRIGAYRWNPHGTMPPPGLSWKPWPHRNIQRSLDVDYFEVYWPGLGGVSVSVFHHTSYVEPGATYLVRDSWIAKIKGRAL</sequence>
<proteinExistence type="predicted"/>
<dbReference type="GeneID" id="63027173"/>
<evidence type="ECO:0000313" key="1">
    <source>
        <dbReference type="EMBL" id="QPO17139.1"/>
    </source>
</evidence>
<name>A0A7T1KSA8_9CAUD</name>
<dbReference type="EMBL" id="MW314850">
    <property type="protein sequence ID" value="QPO17139.1"/>
    <property type="molecule type" value="Genomic_DNA"/>
</dbReference>